<dbReference type="GeneID" id="6757945"/>
<reference evidence="9 10" key="1">
    <citation type="journal article" date="2008" name="Nature">
        <title>The Trichoplax genome and the nature of placozoans.</title>
        <authorList>
            <person name="Srivastava M."/>
            <person name="Begovic E."/>
            <person name="Chapman J."/>
            <person name="Putnam N.H."/>
            <person name="Hellsten U."/>
            <person name="Kawashima T."/>
            <person name="Kuo A."/>
            <person name="Mitros T."/>
            <person name="Salamov A."/>
            <person name="Carpenter M.L."/>
            <person name="Signorovitch A.Y."/>
            <person name="Moreno M.A."/>
            <person name="Kamm K."/>
            <person name="Grimwood J."/>
            <person name="Schmutz J."/>
            <person name="Shapiro H."/>
            <person name="Grigoriev I.V."/>
            <person name="Buss L.W."/>
            <person name="Schierwater B."/>
            <person name="Dellaporta S.L."/>
            <person name="Rokhsar D.S."/>
        </authorList>
    </citation>
    <scope>NUCLEOTIDE SEQUENCE [LARGE SCALE GENOMIC DNA]</scope>
    <source>
        <strain evidence="9 10">Grell-BS-1999</strain>
    </source>
</reference>
<evidence type="ECO:0000256" key="5">
    <source>
        <dbReference type="ARBA" id="ARBA00022490"/>
    </source>
</evidence>
<evidence type="ECO:0000256" key="2">
    <source>
        <dbReference type="ARBA" id="ARBA00004496"/>
    </source>
</evidence>
<dbReference type="KEGG" id="tad:TRIADDRAFT_60802"/>
<dbReference type="PANTHER" id="PTHR10259:SF11">
    <property type="entry name" value="THIOPURINE S-METHYLTRANSFERASE"/>
    <property type="match status" value="1"/>
</dbReference>
<protein>
    <recommendedName>
        <fullName evidence="4">thiopurine S-methyltransferase</fullName>
        <ecNumber evidence="4">2.1.1.67</ecNumber>
    </recommendedName>
</protein>
<comment type="catalytic activity">
    <reaction evidence="1">
        <text>S-adenosyl-L-methionine + a thiopurine = S-adenosyl-L-homocysteine + a thiopurine S-methylether.</text>
        <dbReference type="EC" id="2.1.1.67"/>
    </reaction>
</comment>
<dbReference type="PROSITE" id="PS51585">
    <property type="entry name" value="SAM_MT_TPMT"/>
    <property type="match status" value="1"/>
</dbReference>
<accession>B3S8Z9</accession>
<evidence type="ECO:0000256" key="8">
    <source>
        <dbReference type="ARBA" id="ARBA00022691"/>
    </source>
</evidence>
<proteinExistence type="inferred from homology"/>
<dbReference type="GO" id="GO:0032259">
    <property type="term" value="P:methylation"/>
    <property type="evidence" value="ECO:0007669"/>
    <property type="project" value="UniProtKB-KW"/>
</dbReference>
<dbReference type="EC" id="2.1.1.67" evidence="4"/>
<comment type="subcellular location">
    <subcellularLocation>
        <location evidence="2">Cytoplasm</location>
    </subcellularLocation>
</comment>
<dbReference type="RefSeq" id="XP_002116800.1">
    <property type="nucleotide sequence ID" value="XM_002116764.1"/>
</dbReference>
<keyword evidence="5" id="KW-0963">Cytoplasm</keyword>
<dbReference type="CTD" id="6757945"/>
<organism evidence="9 10">
    <name type="scientific">Trichoplax adhaerens</name>
    <name type="common">Trichoplax reptans</name>
    <dbReference type="NCBI Taxonomy" id="10228"/>
    <lineage>
        <taxon>Eukaryota</taxon>
        <taxon>Metazoa</taxon>
        <taxon>Placozoa</taxon>
        <taxon>Uniplacotomia</taxon>
        <taxon>Trichoplacea</taxon>
        <taxon>Trichoplacidae</taxon>
        <taxon>Trichoplax</taxon>
    </lineage>
</organism>
<evidence type="ECO:0000313" key="9">
    <source>
        <dbReference type="EMBL" id="EDV20859.1"/>
    </source>
</evidence>
<keyword evidence="7" id="KW-0808">Transferase</keyword>
<dbReference type="InParanoid" id="B3S8Z9"/>
<dbReference type="GO" id="GO:0008119">
    <property type="term" value="F:thiopurine S-methyltransferase activity"/>
    <property type="evidence" value="ECO:0000318"/>
    <property type="project" value="GO_Central"/>
</dbReference>
<evidence type="ECO:0000256" key="7">
    <source>
        <dbReference type="ARBA" id="ARBA00022679"/>
    </source>
</evidence>
<dbReference type="PANTHER" id="PTHR10259">
    <property type="entry name" value="THIOPURINE S-METHYLTRANSFERASE"/>
    <property type="match status" value="1"/>
</dbReference>
<sequence>MAQPMTVDEFNEYDSYTVQDWEKMWNDGQLGSMTSKFHPMMVKFHEMIIQSDRHNRVFVPLCGNSLDLLWLARKGCSVVGSECVAFACQNFFTENQIPYEIRALDGIDGNVYCSKDEKLDIRIFQCDHYQLSPRIVGYPLDSVWDRGAFNSVPMKRRAEYVQHMSTLLTSSATVLVAVSEYEIVSEGDANHDIPTAEEGIYIAFKPLASVELIERSITERHEFENQVMEVGEILFKVKFN</sequence>
<dbReference type="FunFam" id="3.40.50.150:FF:000101">
    <property type="entry name" value="Thiopurine S-methyltransferase"/>
    <property type="match status" value="1"/>
</dbReference>
<evidence type="ECO:0000256" key="4">
    <source>
        <dbReference type="ARBA" id="ARBA00011905"/>
    </source>
</evidence>
<dbReference type="Gene3D" id="3.40.50.150">
    <property type="entry name" value="Vaccinia Virus protein VP39"/>
    <property type="match status" value="1"/>
</dbReference>
<keyword evidence="6" id="KW-0489">Methyltransferase</keyword>
<dbReference type="OMA" id="MEASFWH"/>
<dbReference type="HOGENOM" id="CLU_085515_0_0_1"/>
<name>B3S8Z9_TRIAD</name>
<evidence type="ECO:0000256" key="1">
    <source>
        <dbReference type="ARBA" id="ARBA00000903"/>
    </source>
</evidence>
<dbReference type="Pfam" id="PF05724">
    <property type="entry name" value="TPMT"/>
    <property type="match status" value="1"/>
</dbReference>
<evidence type="ECO:0000313" key="10">
    <source>
        <dbReference type="Proteomes" id="UP000009022"/>
    </source>
</evidence>
<dbReference type="InterPro" id="IPR008854">
    <property type="entry name" value="TPMT"/>
</dbReference>
<evidence type="ECO:0000256" key="6">
    <source>
        <dbReference type="ARBA" id="ARBA00022603"/>
    </source>
</evidence>
<dbReference type="InterPro" id="IPR029063">
    <property type="entry name" value="SAM-dependent_MTases_sf"/>
</dbReference>
<dbReference type="EMBL" id="DS985257">
    <property type="protein sequence ID" value="EDV20859.1"/>
    <property type="molecule type" value="Genomic_DNA"/>
</dbReference>
<keyword evidence="8" id="KW-0949">S-adenosyl-L-methionine</keyword>
<dbReference type="Proteomes" id="UP000009022">
    <property type="component" value="Unassembled WGS sequence"/>
</dbReference>
<dbReference type="SUPFAM" id="SSF53335">
    <property type="entry name" value="S-adenosyl-L-methionine-dependent methyltransferases"/>
    <property type="match status" value="1"/>
</dbReference>
<dbReference type="GO" id="GO:0005737">
    <property type="term" value="C:cytoplasm"/>
    <property type="evidence" value="ECO:0007669"/>
    <property type="project" value="UniProtKB-SubCell"/>
</dbReference>
<evidence type="ECO:0000256" key="3">
    <source>
        <dbReference type="ARBA" id="ARBA00008145"/>
    </source>
</evidence>
<dbReference type="PhylomeDB" id="B3S8Z9"/>
<dbReference type="OrthoDB" id="276151at2759"/>
<keyword evidence="10" id="KW-1185">Reference proteome</keyword>
<dbReference type="AlphaFoldDB" id="B3S8Z9"/>
<comment type="similarity">
    <text evidence="3">Belongs to the class I-like SAM-binding methyltransferase superfamily. TPMT family.</text>
</comment>
<dbReference type="STRING" id="10228.B3S8Z9"/>
<gene>
    <name evidence="9" type="ORF">TRIADDRAFT_60802</name>
</gene>